<dbReference type="SUPFAM" id="SSF52540">
    <property type="entry name" value="P-loop containing nucleoside triphosphate hydrolases"/>
    <property type="match status" value="1"/>
</dbReference>
<dbReference type="InterPro" id="IPR027417">
    <property type="entry name" value="P-loop_NTPase"/>
</dbReference>
<dbReference type="GeneID" id="109478263"/>
<dbReference type="OrthoDB" id="10035345at2759"/>
<keyword evidence="1" id="KW-0812">Transmembrane</keyword>
<evidence type="ECO:0000313" key="3">
    <source>
        <dbReference type="RefSeq" id="XP_019635277.1"/>
    </source>
</evidence>
<keyword evidence="1" id="KW-1133">Transmembrane helix</keyword>
<keyword evidence="2" id="KW-1185">Reference proteome</keyword>
<gene>
    <name evidence="3" type="primary">LOC109478263</name>
</gene>
<keyword evidence="1" id="KW-0472">Membrane</keyword>
<name>A0A6P4ZWF4_BRABE</name>
<organism evidence="2 3">
    <name type="scientific">Branchiostoma belcheri</name>
    <name type="common">Amphioxus</name>
    <dbReference type="NCBI Taxonomy" id="7741"/>
    <lineage>
        <taxon>Eukaryota</taxon>
        <taxon>Metazoa</taxon>
        <taxon>Chordata</taxon>
        <taxon>Cephalochordata</taxon>
        <taxon>Leptocardii</taxon>
        <taxon>Amphioxiformes</taxon>
        <taxon>Branchiostomatidae</taxon>
        <taxon>Branchiostoma</taxon>
    </lineage>
</organism>
<dbReference type="PANTHER" id="PTHR33844:SF1">
    <property type="entry name" value="SULFOTRANSFERASE DOMAIN-CONTAINING PROTEIN"/>
    <property type="match status" value="1"/>
</dbReference>
<feature type="transmembrane region" description="Helical" evidence="1">
    <location>
        <begin position="12"/>
        <end position="32"/>
    </location>
</feature>
<dbReference type="PANTHER" id="PTHR33844">
    <property type="entry name" value="SULFOTRANSFER_1 DOMAIN-CONTAINING PROTEIN"/>
    <property type="match status" value="1"/>
</dbReference>
<dbReference type="Proteomes" id="UP000515135">
    <property type="component" value="Unplaced"/>
</dbReference>
<dbReference type="KEGG" id="bbel:109478263"/>
<evidence type="ECO:0000256" key="1">
    <source>
        <dbReference type="SAM" id="Phobius"/>
    </source>
</evidence>
<protein>
    <submittedName>
        <fullName evidence="3">Uncharacterized protein LOC109478263</fullName>
    </submittedName>
</protein>
<dbReference type="RefSeq" id="XP_019635277.1">
    <property type="nucleotide sequence ID" value="XM_019779718.1"/>
</dbReference>
<accession>A0A6P4ZWF4</accession>
<sequence length="472" mass="53696">MMTEQLTTGTGLMSGMTTAAVVGLAAGVYYLTTRTGTSVESSAHWPKEKQSQPYTRRVQPKKRKIQLALNSLDDFVPLGNVEPVDDVVRFFTSRGNEFSVYSIDWEQESVVLVRPVDGTDLKDHPFFCEAQRRNAAEILSIPFSRLQDVADVIHPKVAHVQNVFVYMTGRCGSTLLARAIDATSVAQAANEPEPFSTISMAANRSRRSRQKKDFFLKSTAVLDEDKTVQLLRNAVTLLNYHLVMTDPLRRDVIMYKLKVDVLLIGDLMYRAFPYAKNIFLYRNGMECLESWAKLWLRSKAVYSLVRASVRLGLWRWAPMVPEHFRCFGDDAKFTDQADGSSTFYTVALWVGAMQRALELQKLHPEYFFHCLVYYGALARGREMSLCLLLKRLGLKWNPEEHEEEAEKMRELFLKDSQAGTFLSARTRKPGEKWTKPSSASWLGDWDRDYMSRVCGATGNIPGPDFIFPDTML</sequence>
<reference evidence="3" key="1">
    <citation type="submission" date="2025-08" db="UniProtKB">
        <authorList>
            <consortium name="RefSeq"/>
        </authorList>
    </citation>
    <scope>IDENTIFICATION</scope>
    <source>
        <tissue evidence="3">Gonad</tissue>
    </source>
</reference>
<dbReference type="Pfam" id="PF13469">
    <property type="entry name" value="Sulfotransfer_3"/>
    <property type="match status" value="1"/>
</dbReference>
<evidence type="ECO:0000313" key="2">
    <source>
        <dbReference type="Proteomes" id="UP000515135"/>
    </source>
</evidence>
<dbReference type="AlphaFoldDB" id="A0A6P4ZWF4"/>
<proteinExistence type="predicted"/>
<dbReference type="Gene3D" id="3.40.50.300">
    <property type="entry name" value="P-loop containing nucleotide triphosphate hydrolases"/>
    <property type="match status" value="1"/>
</dbReference>